<name>Q2LY43_SYNAS</name>
<protein>
    <submittedName>
        <fullName evidence="1">Hypothetical cytosolic protein</fullName>
    </submittedName>
</protein>
<dbReference type="KEGG" id="sat:SYN_02094"/>
<evidence type="ECO:0000313" key="1">
    <source>
        <dbReference type="EMBL" id="ABC79005.1"/>
    </source>
</evidence>
<dbReference type="Proteomes" id="UP000001933">
    <property type="component" value="Chromosome"/>
</dbReference>
<proteinExistence type="predicted"/>
<organism evidence="1 2">
    <name type="scientific">Syntrophus aciditrophicus (strain SB)</name>
    <dbReference type="NCBI Taxonomy" id="56780"/>
    <lineage>
        <taxon>Bacteria</taxon>
        <taxon>Pseudomonadati</taxon>
        <taxon>Thermodesulfobacteriota</taxon>
        <taxon>Syntrophia</taxon>
        <taxon>Syntrophales</taxon>
        <taxon>Syntrophaceae</taxon>
        <taxon>Syntrophus</taxon>
    </lineage>
</organism>
<accession>Q2LY43</accession>
<dbReference type="InParanoid" id="Q2LY43"/>
<keyword evidence="2" id="KW-1185">Reference proteome</keyword>
<dbReference type="EMBL" id="CP000252">
    <property type="protein sequence ID" value="ABC79005.1"/>
    <property type="molecule type" value="Genomic_DNA"/>
</dbReference>
<dbReference type="OrthoDB" id="129466at2"/>
<reference evidence="1 2" key="1">
    <citation type="journal article" date="2007" name="Proc. Natl. Acad. Sci. U.S.A.">
        <title>The genome of Syntrophus aciditrophicus: life at the thermodynamic limit of microbial growth.</title>
        <authorList>
            <person name="McInerney M.J."/>
            <person name="Rohlin L."/>
            <person name="Mouttaki H."/>
            <person name="Kim U."/>
            <person name="Krupp R.S."/>
            <person name="Rios-Hernandez L."/>
            <person name="Sieber J."/>
            <person name="Struchtemeyer C.G."/>
            <person name="Bhattacharyya A."/>
            <person name="Campbell J.W."/>
            <person name="Gunsalus R.P."/>
        </authorList>
    </citation>
    <scope>NUCLEOTIDE SEQUENCE [LARGE SCALE GENOMIC DNA]</scope>
    <source>
        <strain evidence="1 2">SB</strain>
    </source>
</reference>
<sequence length="149" mass="17767">MRVFADRLLGIMEKNTRDIAVNWAKDVMKNPKTPSFHSMTQEQCINYAIDFYKNFINIYFESRPYPKQEAYFSSYAERRYREGIPLHEAIYALIMMRRHLWLYAEMQAIFMSPMDQYQAVETLTKTIRLFDSGIYTITKRYQELAAQAG</sequence>
<dbReference type="Gene3D" id="1.10.490.70">
    <property type="entry name" value="Histidine kinase N-terminal domain"/>
    <property type="match status" value="1"/>
</dbReference>
<dbReference type="RefSeq" id="WP_011419019.1">
    <property type="nucleotide sequence ID" value="NC_007759.1"/>
</dbReference>
<gene>
    <name evidence="1" type="ORF">SYN_02094</name>
</gene>
<dbReference type="HOGENOM" id="CLU_1748736_0_0_7"/>
<dbReference type="STRING" id="56780.SYN_02094"/>
<evidence type="ECO:0000313" key="2">
    <source>
        <dbReference type="Proteomes" id="UP000001933"/>
    </source>
</evidence>
<dbReference type="AlphaFoldDB" id="Q2LY43"/>